<organism evidence="2 3">
    <name type="scientific">Lentithecium fluviatile CBS 122367</name>
    <dbReference type="NCBI Taxonomy" id="1168545"/>
    <lineage>
        <taxon>Eukaryota</taxon>
        <taxon>Fungi</taxon>
        <taxon>Dikarya</taxon>
        <taxon>Ascomycota</taxon>
        <taxon>Pezizomycotina</taxon>
        <taxon>Dothideomycetes</taxon>
        <taxon>Pleosporomycetidae</taxon>
        <taxon>Pleosporales</taxon>
        <taxon>Massarineae</taxon>
        <taxon>Lentitheciaceae</taxon>
        <taxon>Lentithecium</taxon>
    </lineage>
</organism>
<feature type="compositionally biased region" description="Basic and acidic residues" evidence="1">
    <location>
        <begin position="130"/>
        <end position="143"/>
    </location>
</feature>
<dbReference type="Proteomes" id="UP000799291">
    <property type="component" value="Unassembled WGS sequence"/>
</dbReference>
<name>A0A6G1ISK0_9PLEO</name>
<proteinExistence type="predicted"/>
<evidence type="ECO:0000256" key="1">
    <source>
        <dbReference type="SAM" id="MobiDB-lite"/>
    </source>
</evidence>
<dbReference type="EMBL" id="MU005593">
    <property type="protein sequence ID" value="KAF2681078.1"/>
    <property type="molecule type" value="Genomic_DNA"/>
</dbReference>
<evidence type="ECO:0000313" key="3">
    <source>
        <dbReference type="Proteomes" id="UP000799291"/>
    </source>
</evidence>
<reference evidence="2" key="1">
    <citation type="journal article" date="2020" name="Stud. Mycol.">
        <title>101 Dothideomycetes genomes: a test case for predicting lifestyles and emergence of pathogens.</title>
        <authorList>
            <person name="Haridas S."/>
            <person name="Albert R."/>
            <person name="Binder M."/>
            <person name="Bloem J."/>
            <person name="Labutti K."/>
            <person name="Salamov A."/>
            <person name="Andreopoulos B."/>
            <person name="Baker S."/>
            <person name="Barry K."/>
            <person name="Bills G."/>
            <person name="Bluhm B."/>
            <person name="Cannon C."/>
            <person name="Castanera R."/>
            <person name="Culley D."/>
            <person name="Daum C."/>
            <person name="Ezra D."/>
            <person name="Gonzalez J."/>
            <person name="Henrissat B."/>
            <person name="Kuo A."/>
            <person name="Liang C."/>
            <person name="Lipzen A."/>
            <person name="Lutzoni F."/>
            <person name="Magnuson J."/>
            <person name="Mondo S."/>
            <person name="Nolan M."/>
            <person name="Ohm R."/>
            <person name="Pangilinan J."/>
            <person name="Park H.-J."/>
            <person name="Ramirez L."/>
            <person name="Alfaro M."/>
            <person name="Sun H."/>
            <person name="Tritt A."/>
            <person name="Yoshinaga Y."/>
            <person name="Zwiers L.-H."/>
            <person name="Turgeon B."/>
            <person name="Goodwin S."/>
            <person name="Spatafora J."/>
            <person name="Crous P."/>
            <person name="Grigoriev I."/>
        </authorList>
    </citation>
    <scope>NUCLEOTIDE SEQUENCE</scope>
    <source>
        <strain evidence="2">CBS 122367</strain>
    </source>
</reference>
<protein>
    <submittedName>
        <fullName evidence="2">Uncharacterized protein</fullName>
    </submittedName>
</protein>
<evidence type="ECO:0000313" key="2">
    <source>
        <dbReference type="EMBL" id="KAF2681078.1"/>
    </source>
</evidence>
<accession>A0A6G1ISK0</accession>
<feature type="region of interest" description="Disordered" evidence="1">
    <location>
        <begin position="176"/>
        <end position="205"/>
    </location>
</feature>
<sequence>MSSDYGSDILSDEICPIGDPQPIQSKCVPNTRPRSPLKPRDVNIPATPPASSQPPMQSRSFKSCIPSSSQPLSQSSSYTSRLQKYGNEQGGRIWRLCRNYRQHTSHNLYLPIRVFRPQPLLSSRPTPTHRAYEASDNARHPLDEPPPLYRFPFDKIMSDMMAGLSRALQLLDEGRLPLARPTPPASQPSMVGPPSTPSRAMLPSSRPNHCTIPSFANRLRPAVHTGKLRDVPEDYLEWMRGSNLAANNPTLRDALDYLARSQTRSAKKTKQSSTKKNTPLNDISLGTGTTNDRYKFQKYGKPILITQTEARKYFGVTRSAHITRVPGRSEYATIYTLKDVYTYA</sequence>
<keyword evidence="3" id="KW-1185">Reference proteome</keyword>
<feature type="region of interest" description="Disordered" evidence="1">
    <location>
        <begin position="262"/>
        <end position="286"/>
    </location>
</feature>
<feature type="compositionally biased region" description="Low complexity" evidence="1">
    <location>
        <begin position="66"/>
        <end position="77"/>
    </location>
</feature>
<gene>
    <name evidence="2" type="ORF">K458DRAFT_489579</name>
</gene>
<dbReference type="AlphaFoldDB" id="A0A6G1ISK0"/>
<dbReference type="OrthoDB" id="5427130at2759"/>
<feature type="region of interest" description="Disordered" evidence="1">
    <location>
        <begin position="121"/>
        <end position="146"/>
    </location>
</feature>
<feature type="region of interest" description="Disordered" evidence="1">
    <location>
        <begin position="1"/>
        <end position="84"/>
    </location>
</feature>